<evidence type="ECO:0000313" key="1">
    <source>
        <dbReference type="EMBL" id="RHW19252.1"/>
    </source>
</evidence>
<dbReference type="Pfam" id="PF06050">
    <property type="entry name" value="HGD-D"/>
    <property type="match status" value="1"/>
</dbReference>
<accession>A0A396RV30</accession>
<organism evidence="1 2">
    <name type="scientific">Sphingomonas gilva</name>
    <dbReference type="NCBI Taxonomy" id="2305907"/>
    <lineage>
        <taxon>Bacteria</taxon>
        <taxon>Pseudomonadati</taxon>
        <taxon>Pseudomonadota</taxon>
        <taxon>Alphaproteobacteria</taxon>
        <taxon>Sphingomonadales</taxon>
        <taxon>Sphingomonadaceae</taxon>
        <taxon>Sphingomonas</taxon>
    </lineage>
</organism>
<keyword evidence="2" id="KW-1185">Reference proteome</keyword>
<dbReference type="OrthoDB" id="3175226at2"/>
<dbReference type="EMBL" id="QWLV01000001">
    <property type="protein sequence ID" value="RHW19252.1"/>
    <property type="molecule type" value="Genomic_DNA"/>
</dbReference>
<gene>
    <name evidence="1" type="ORF">D1610_03860</name>
</gene>
<dbReference type="RefSeq" id="WP_118862757.1">
    <property type="nucleotide sequence ID" value="NZ_QWLV01000001.1"/>
</dbReference>
<proteinExistence type="predicted"/>
<name>A0A396RV30_9SPHN</name>
<protein>
    <submittedName>
        <fullName evidence="1">2-hydroxyacyl-CoA dehydratase</fullName>
    </submittedName>
</protein>
<dbReference type="Proteomes" id="UP000266693">
    <property type="component" value="Unassembled WGS sequence"/>
</dbReference>
<dbReference type="AlphaFoldDB" id="A0A396RV30"/>
<dbReference type="InterPro" id="IPR010327">
    <property type="entry name" value="FldB/FldC_alpha/beta"/>
</dbReference>
<evidence type="ECO:0000313" key="2">
    <source>
        <dbReference type="Proteomes" id="UP000266693"/>
    </source>
</evidence>
<reference evidence="1 2" key="1">
    <citation type="submission" date="2018-08" db="EMBL/GenBank/DDBJ databases">
        <title>The multiple taxonomic identification of Sphingomonas gilva.</title>
        <authorList>
            <person name="Zhu D."/>
            <person name="Zheng S."/>
        </authorList>
    </citation>
    <scope>NUCLEOTIDE SEQUENCE [LARGE SCALE GENOMIC DNA]</scope>
    <source>
        <strain evidence="1 2">ZDH117</strain>
    </source>
</reference>
<sequence length="401" mass="45508">MTAEKPRRLASVDAIRAHQRSWLEQTRRRVAAGEPFAICNADDFEEIFTAFDIPALVINYWNSVITFSERKGPHFSQVLDEAGYEPSNFGMGLAATIAPAEAPWGGLPKPAIIVGTTRDEAQLRVTELWARAFDCECYPLDFSWVSQFSHPLPADWWAWHRSRSGEMTDPARVDLRVAQLRGLIAHLERKLGRRFDEAAFADIMNRLNTQMDRWREAMDLIAAARPLPVSLREQMAAYQTVWQRGTPENLQLVEDFLAEVRGLAADGVAAHPEERVRIYMATSGNDPQFHGHLRERWGAAIVSNRYSAIAPMYARDFDGDPLRALARRQLFLFDKEPHWEVHEAKRWGAEIVIGIEPEGAGETRYRRVVESAGLTYIPIPRDGDTPEIREILDRALTAHLA</sequence>
<comment type="caution">
    <text evidence="1">The sequence shown here is derived from an EMBL/GenBank/DDBJ whole genome shotgun (WGS) entry which is preliminary data.</text>
</comment>